<comment type="caution">
    <text evidence="8">The sequence shown here is derived from an EMBL/GenBank/DDBJ whole genome shotgun (WGS) entry which is preliminary data.</text>
</comment>
<feature type="compositionally biased region" description="Polar residues" evidence="6">
    <location>
        <begin position="1"/>
        <end position="11"/>
    </location>
</feature>
<dbReference type="PANTHER" id="PTHR43133:SF8">
    <property type="entry name" value="RNA POLYMERASE SIGMA FACTOR HI_1459-RELATED"/>
    <property type="match status" value="1"/>
</dbReference>
<dbReference type="InterPro" id="IPR039425">
    <property type="entry name" value="RNA_pol_sigma-70-like"/>
</dbReference>
<dbReference type="CDD" id="cd00093">
    <property type="entry name" value="HTH_XRE"/>
    <property type="match status" value="1"/>
</dbReference>
<proteinExistence type="inferred from homology"/>
<dbReference type="SUPFAM" id="SSF47413">
    <property type="entry name" value="lambda repressor-like DNA-binding domains"/>
    <property type="match status" value="1"/>
</dbReference>
<dbReference type="InterPro" id="IPR010982">
    <property type="entry name" value="Lambda_DNA-bd_dom_sf"/>
</dbReference>
<reference evidence="9" key="1">
    <citation type="journal article" date="2019" name="Int. J. Syst. Evol. Microbiol.">
        <title>The Global Catalogue of Microorganisms (GCM) 10K type strain sequencing project: providing services to taxonomists for standard genome sequencing and annotation.</title>
        <authorList>
            <consortium name="The Broad Institute Genomics Platform"/>
            <consortium name="The Broad Institute Genome Sequencing Center for Infectious Disease"/>
            <person name="Wu L."/>
            <person name="Ma J."/>
        </authorList>
    </citation>
    <scope>NUCLEOTIDE SEQUENCE [LARGE SCALE GENOMIC DNA]</scope>
    <source>
        <strain evidence="9">JCM 4738</strain>
    </source>
</reference>
<feature type="compositionally biased region" description="Low complexity" evidence="6">
    <location>
        <begin position="475"/>
        <end position="488"/>
    </location>
</feature>
<evidence type="ECO:0000313" key="8">
    <source>
        <dbReference type="EMBL" id="GHB45128.1"/>
    </source>
</evidence>
<feature type="compositionally biased region" description="Low complexity" evidence="6">
    <location>
        <begin position="225"/>
        <end position="242"/>
    </location>
</feature>
<feature type="domain" description="HTH cro/C1-type" evidence="7">
    <location>
        <begin position="23"/>
        <end position="75"/>
    </location>
</feature>
<keyword evidence="2" id="KW-0805">Transcription regulation</keyword>
<evidence type="ECO:0000256" key="5">
    <source>
        <dbReference type="ARBA" id="ARBA00023163"/>
    </source>
</evidence>
<dbReference type="InterPro" id="IPR013325">
    <property type="entry name" value="RNA_pol_sigma_r2"/>
</dbReference>
<evidence type="ECO:0000256" key="1">
    <source>
        <dbReference type="ARBA" id="ARBA00010641"/>
    </source>
</evidence>
<dbReference type="Gene3D" id="1.10.260.40">
    <property type="entry name" value="lambda repressor-like DNA-binding domains"/>
    <property type="match status" value="1"/>
</dbReference>
<name>A0ABQ3EU38_9ACTN</name>
<sequence length="518" mass="53950">MTQGVGTTSASGEADLPSPQERRRLRESAELTHGEVAAAVGVSPSTVRSWETGRTHPRGRKRKAYARFLTRLAASTAPAEPEAPPPTAEGPAPQTSTPQTPAKRTPAAQTPAAQTPDPAGPGAPTPTASEGAATQTRSPAGVSNAAAPNADFPGAAKTAGSGAVRVSPAPARPISSRKRPKAAPKRAPKPPAGSSRHEAKTPVKRAGGNHTPLPPESRPEPEPDTPTAEAGAEPGAAAEPQAPVDPGPLSPAQVFDALHAYAAPALVRQAYLLTGRRSLALEAVDKAFLQAWARWPEVATDPDPVGWVRAATYEYALSPWHRFRRAFRHPDKAPAEAADRITMDALLALPTAYRRAVLLYDGVGLDLPDTAAEIEASTPTAGLRLLNAHAALVARIPELAGLPPGQRSARLRERMGSVRPAVSLEPRPAAAVRTSCERRSRALSRAALGLTAVIAVATAYTATTSPTHYIPPLAPGSSVSGVPPLSGPQRFTEQSKELHDRLRSDPAAGPARLAPKVE</sequence>
<dbReference type="Pfam" id="PF13560">
    <property type="entry name" value="HTH_31"/>
    <property type="match status" value="1"/>
</dbReference>
<feature type="compositionally biased region" description="Basic and acidic residues" evidence="6">
    <location>
        <begin position="20"/>
        <end position="33"/>
    </location>
</feature>
<dbReference type="InterPro" id="IPR013324">
    <property type="entry name" value="RNA_pol_sigma_r3/r4-like"/>
</dbReference>
<evidence type="ECO:0000256" key="3">
    <source>
        <dbReference type="ARBA" id="ARBA00023082"/>
    </source>
</evidence>
<keyword evidence="5" id="KW-0804">Transcription</keyword>
<keyword evidence="3" id="KW-0731">Sigma factor</keyword>
<evidence type="ECO:0000256" key="2">
    <source>
        <dbReference type="ARBA" id="ARBA00023015"/>
    </source>
</evidence>
<dbReference type="RefSeq" id="WP_190183068.1">
    <property type="nucleotide sequence ID" value="NZ_BMVP01000002.1"/>
</dbReference>
<gene>
    <name evidence="8" type="ORF">GCM10010347_13260</name>
</gene>
<dbReference type="EMBL" id="BMVP01000002">
    <property type="protein sequence ID" value="GHB45128.1"/>
    <property type="molecule type" value="Genomic_DNA"/>
</dbReference>
<feature type="compositionally biased region" description="Low complexity" evidence="6">
    <location>
        <begin position="144"/>
        <end position="156"/>
    </location>
</feature>
<dbReference type="SMART" id="SM00530">
    <property type="entry name" value="HTH_XRE"/>
    <property type="match status" value="1"/>
</dbReference>
<feature type="region of interest" description="Disordered" evidence="6">
    <location>
        <begin position="474"/>
        <end position="518"/>
    </location>
</feature>
<keyword evidence="4" id="KW-0238">DNA-binding</keyword>
<evidence type="ECO:0000256" key="4">
    <source>
        <dbReference type="ARBA" id="ARBA00023125"/>
    </source>
</evidence>
<organism evidence="8 9">
    <name type="scientific">Streptomyces cirratus</name>
    <dbReference type="NCBI Taxonomy" id="68187"/>
    <lineage>
        <taxon>Bacteria</taxon>
        <taxon>Bacillati</taxon>
        <taxon>Actinomycetota</taxon>
        <taxon>Actinomycetes</taxon>
        <taxon>Kitasatosporales</taxon>
        <taxon>Streptomycetaceae</taxon>
        <taxon>Streptomyces</taxon>
    </lineage>
</organism>
<dbReference type="InterPro" id="IPR001387">
    <property type="entry name" value="Cro/C1-type_HTH"/>
</dbReference>
<dbReference type="PANTHER" id="PTHR43133">
    <property type="entry name" value="RNA POLYMERASE ECF-TYPE SIGMA FACTO"/>
    <property type="match status" value="1"/>
</dbReference>
<feature type="compositionally biased region" description="Basic and acidic residues" evidence="6">
    <location>
        <begin position="493"/>
        <end position="504"/>
    </location>
</feature>
<feature type="compositionally biased region" description="Basic residues" evidence="6">
    <location>
        <begin position="55"/>
        <end position="65"/>
    </location>
</feature>
<dbReference type="SUPFAM" id="SSF88659">
    <property type="entry name" value="Sigma3 and sigma4 domains of RNA polymerase sigma factors"/>
    <property type="match status" value="1"/>
</dbReference>
<protein>
    <recommendedName>
        <fullName evidence="7">HTH cro/C1-type domain-containing protein</fullName>
    </recommendedName>
</protein>
<accession>A0ABQ3EU38</accession>
<feature type="compositionally biased region" description="Low complexity" evidence="6">
    <location>
        <begin position="89"/>
        <end position="117"/>
    </location>
</feature>
<comment type="similarity">
    <text evidence="1">Belongs to the sigma-70 factor family. ECF subfamily.</text>
</comment>
<evidence type="ECO:0000259" key="7">
    <source>
        <dbReference type="PROSITE" id="PS50943"/>
    </source>
</evidence>
<feature type="compositionally biased region" description="Basic residues" evidence="6">
    <location>
        <begin position="175"/>
        <end position="188"/>
    </location>
</feature>
<dbReference type="PROSITE" id="PS50943">
    <property type="entry name" value="HTH_CROC1"/>
    <property type="match status" value="1"/>
</dbReference>
<dbReference type="SUPFAM" id="SSF88946">
    <property type="entry name" value="Sigma2 domain of RNA polymerase sigma factors"/>
    <property type="match status" value="1"/>
</dbReference>
<feature type="compositionally biased region" description="Low complexity" evidence="6">
    <location>
        <begin position="125"/>
        <end position="134"/>
    </location>
</feature>
<keyword evidence="9" id="KW-1185">Reference proteome</keyword>
<feature type="region of interest" description="Disordered" evidence="6">
    <location>
        <begin position="1"/>
        <end position="250"/>
    </location>
</feature>
<evidence type="ECO:0000313" key="9">
    <source>
        <dbReference type="Proteomes" id="UP000642673"/>
    </source>
</evidence>
<dbReference type="Proteomes" id="UP000642673">
    <property type="component" value="Unassembled WGS sequence"/>
</dbReference>
<evidence type="ECO:0000256" key="6">
    <source>
        <dbReference type="SAM" id="MobiDB-lite"/>
    </source>
</evidence>